<feature type="compositionally biased region" description="Polar residues" evidence="2">
    <location>
        <begin position="118"/>
        <end position="130"/>
    </location>
</feature>
<feature type="region of interest" description="Disordered" evidence="2">
    <location>
        <begin position="118"/>
        <end position="169"/>
    </location>
</feature>
<feature type="compositionally biased region" description="Basic and acidic residues" evidence="2">
    <location>
        <begin position="544"/>
        <end position="554"/>
    </location>
</feature>
<feature type="compositionally biased region" description="Polar residues" evidence="2">
    <location>
        <begin position="1817"/>
        <end position="1826"/>
    </location>
</feature>
<keyword evidence="6" id="KW-1185">Reference proteome</keyword>
<accession>A0A5C6PJN1</accession>
<dbReference type="Gene3D" id="2.30.29.30">
    <property type="entry name" value="Pleckstrin-homology domain (PH domain)/Phosphotyrosine-binding domain (PTB)"/>
    <property type="match status" value="1"/>
</dbReference>
<dbReference type="InterPro" id="IPR001849">
    <property type="entry name" value="PH_domain"/>
</dbReference>
<feature type="compositionally biased region" description="Basic and acidic residues" evidence="2">
    <location>
        <begin position="1871"/>
        <end position="1886"/>
    </location>
</feature>
<feature type="region of interest" description="Disordered" evidence="2">
    <location>
        <begin position="708"/>
        <end position="765"/>
    </location>
</feature>
<dbReference type="GO" id="GO:0032587">
    <property type="term" value="C:ruffle membrane"/>
    <property type="evidence" value="ECO:0007669"/>
    <property type="project" value="UniProtKB-SubCell"/>
</dbReference>
<dbReference type="GO" id="GO:0005085">
    <property type="term" value="F:guanyl-nucleotide exchange factor activity"/>
    <property type="evidence" value="ECO:0007669"/>
    <property type="project" value="InterPro"/>
</dbReference>
<dbReference type="SMART" id="SM00222">
    <property type="entry name" value="Sec7"/>
    <property type="match status" value="1"/>
</dbReference>
<dbReference type="PANTHER" id="PTHR10663:SF334">
    <property type="entry name" value="PH AND SEC7 DOMAIN-CONTAINING PROTEIN 1"/>
    <property type="match status" value="1"/>
</dbReference>
<dbReference type="InterPro" id="IPR041681">
    <property type="entry name" value="PH_9"/>
</dbReference>
<dbReference type="Gene3D" id="1.10.1000.11">
    <property type="entry name" value="Arf Nucleotide-binding Site Opener,domain 2"/>
    <property type="match status" value="1"/>
</dbReference>
<feature type="region of interest" description="Disordered" evidence="2">
    <location>
        <begin position="1466"/>
        <end position="1506"/>
    </location>
</feature>
<feature type="compositionally biased region" description="Basic and acidic residues" evidence="2">
    <location>
        <begin position="1484"/>
        <end position="1495"/>
    </location>
</feature>
<evidence type="ECO:0000313" key="5">
    <source>
        <dbReference type="EMBL" id="TWW78537.1"/>
    </source>
</evidence>
<evidence type="ECO:0000256" key="2">
    <source>
        <dbReference type="SAM" id="MobiDB-lite"/>
    </source>
</evidence>
<dbReference type="PROSITE" id="PS50190">
    <property type="entry name" value="SEC7"/>
    <property type="match status" value="1"/>
</dbReference>
<feature type="compositionally biased region" description="Low complexity" evidence="2">
    <location>
        <begin position="1072"/>
        <end position="1086"/>
    </location>
</feature>
<dbReference type="Pfam" id="PF01369">
    <property type="entry name" value="Sec7"/>
    <property type="match status" value="1"/>
</dbReference>
<organism evidence="5 6">
    <name type="scientific">Takifugu flavidus</name>
    <name type="common">sansaifugu</name>
    <dbReference type="NCBI Taxonomy" id="433684"/>
    <lineage>
        <taxon>Eukaryota</taxon>
        <taxon>Metazoa</taxon>
        <taxon>Chordata</taxon>
        <taxon>Craniata</taxon>
        <taxon>Vertebrata</taxon>
        <taxon>Euteleostomi</taxon>
        <taxon>Actinopterygii</taxon>
        <taxon>Neopterygii</taxon>
        <taxon>Teleostei</taxon>
        <taxon>Neoteleostei</taxon>
        <taxon>Acanthomorphata</taxon>
        <taxon>Eupercaria</taxon>
        <taxon>Tetraodontiformes</taxon>
        <taxon>Tetradontoidea</taxon>
        <taxon>Tetraodontidae</taxon>
        <taxon>Takifugu</taxon>
    </lineage>
</organism>
<feature type="domain" description="PH" evidence="3">
    <location>
        <begin position="1587"/>
        <end position="1700"/>
    </location>
</feature>
<feature type="compositionally biased region" description="Low complexity" evidence="2">
    <location>
        <begin position="461"/>
        <end position="487"/>
    </location>
</feature>
<dbReference type="SUPFAM" id="SSF48425">
    <property type="entry name" value="Sec7 domain"/>
    <property type="match status" value="1"/>
</dbReference>
<feature type="region of interest" description="Disordered" evidence="2">
    <location>
        <begin position="363"/>
        <end position="428"/>
    </location>
</feature>
<dbReference type="InterPro" id="IPR023394">
    <property type="entry name" value="Sec7_C_sf"/>
</dbReference>
<feature type="region of interest" description="Disordered" evidence="2">
    <location>
        <begin position="449"/>
        <end position="490"/>
    </location>
</feature>
<feature type="compositionally biased region" description="Basic and acidic residues" evidence="2">
    <location>
        <begin position="1385"/>
        <end position="1398"/>
    </location>
</feature>
<dbReference type="InterPro" id="IPR035999">
    <property type="entry name" value="Sec7_dom_sf"/>
</dbReference>
<feature type="region of interest" description="Disordered" evidence="2">
    <location>
        <begin position="505"/>
        <end position="654"/>
    </location>
</feature>
<proteinExistence type="predicted"/>
<dbReference type="GO" id="GO:0032012">
    <property type="term" value="P:regulation of ARF protein signal transduction"/>
    <property type="evidence" value="ECO:0007669"/>
    <property type="project" value="InterPro"/>
</dbReference>
<dbReference type="FunFam" id="2.30.29.30:FF:000054">
    <property type="entry name" value="PH and SEC7 domain-containing protein 3"/>
    <property type="match status" value="1"/>
</dbReference>
<feature type="compositionally biased region" description="Low complexity" evidence="2">
    <location>
        <begin position="739"/>
        <end position="750"/>
    </location>
</feature>
<evidence type="ECO:0000256" key="1">
    <source>
        <dbReference type="ARBA" id="ARBA00004632"/>
    </source>
</evidence>
<comment type="caution">
    <text evidence="5">The sequence shown here is derived from an EMBL/GenBank/DDBJ whole genome shotgun (WGS) entry which is preliminary data.</text>
</comment>
<dbReference type="SMART" id="SM00233">
    <property type="entry name" value="PH"/>
    <property type="match status" value="1"/>
</dbReference>
<dbReference type="InterPro" id="IPR000904">
    <property type="entry name" value="Sec7_dom"/>
</dbReference>
<feature type="region of interest" description="Disordered" evidence="2">
    <location>
        <begin position="784"/>
        <end position="805"/>
    </location>
</feature>
<dbReference type="CDD" id="cd13295">
    <property type="entry name" value="PH_EFA6"/>
    <property type="match status" value="1"/>
</dbReference>
<evidence type="ECO:0000259" key="4">
    <source>
        <dbReference type="PROSITE" id="PS50190"/>
    </source>
</evidence>
<reference evidence="5 6" key="1">
    <citation type="submission" date="2019-04" db="EMBL/GenBank/DDBJ databases">
        <title>Chromosome genome assembly for Takifugu flavidus.</title>
        <authorList>
            <person name="Xiao S."/>
        </authorList>
    </citation>
    <scope>NUCLEOTIDE SEQUENCE [LARGE SCALE GENOMIC DNA]</scope>
    <source>
        <strain evidence="5">HTHZ2018</strain>
        <tissue evidence="5">Muscle</tissue>
    </source>
</reference>
<feature type="region of interest" description="Disordered" evidence="2">
    <location>
        <begin position="1814"/>
        <end position="1886"/>
    </location>
</feature>
<feature type="region of interest" description="Disordered" evidence="2">
    <location>
        <begin position="966"/>
        <end position="988"/>
    </location>
</feature>
<dbReference type="SUPFAM" id="SSF50729">
    <property type="entry name" value="PH domain-like"/>
    <property type="match status" value="1"/>
</dbReference>
<dbReference type="CDD" id="cd00171">
    <property type="entry name" value="Sec7"/>
    <property type="match status" value="1"/>
</dbReference>
<feature type="compositionally biased region" description="Low complexity" evidence="2">
    <location>
        <begin position="143"/>
        <end position="156"/>
    </location>
</feature>
<feature type="compositionally biased region" description="Basic and acidic residues" evidence="2">
    <location>
        <begin position="908"/>
        <end position="919"/>
    </location>
</feature>
<feature type="compositionally biased region" description="Polar residues" evidence="2">
    <location>
        <begin position="512"/>
        <end position="529"/>
    </location>
</feature>
<dbReference type="PROSITE" id="PS50003">
    <property type="entry name" value="PH_DOMAIN"/>
    <property type="match status" value="1"/>
</dbReference>
<comment type="subcellular location">
    <subcellularLocation>
        <location evidence="1">Cell projection</location>
        <location evidence="1">Ruffle membrane</location>
    </subcellularLocation>
</comment>
<feature type="region of interest" description="Disordered" evidence="2">
    <location>
        <begin position="1058"/>
        <end position="1103"/>
    </location>
</feature>
<evidence type="ECO:0000259" key="3">
    <source>
        <dbReference type="PROSITE" id="PS50003"/>
    </source>
</evidence>
<feature type="compositionally biased region" description="Low complexity" evidence="2">
    <location>
        <begin position="1841"/>
        <end position="1853"/>
    </location>
</feature>
<evidence type="ECO:0000313" key="6">
    <source>
        <dbReference type="Proteomes" id="UP000324091"/>
    </source>
</evidence>
<feature type="compositionally biased region" description="Basic and acidic residues" evidence="2">
    <location>
        <begin position="1087"/>
        <end position="1103"/>
    </location>
</feature>
<dbReference type="Proteomes" id="UP000324091">
    <property type="component" value="Chromosome 11"/>
</dbReference>
<feature type="compositionally biased region" description="Polar residues" evidence="2">
    <location>
        <begin position="751"/>
        <end position="765"/>
    </location>
</feature>
<dbReference type="Pfam" id="PF15410">
    <property type="entry name" value="PH_9"/>
    <property type="match status" value="1"/>
</dbReference>
<name>A0A5C6PJN1_9TELE</name>
<feature type="region of interest" description="Disordered" evidence="2">
    <location>
        <begin position="1385"/>
        <end position="1437"/>
    </location>
</feature>
<feature type="domain" description="SEC7" evidence="4">
    <location>
        <begin position="1186"/>
        <end position="1357"/>
    </location>
</feature>
<feature type="compositionally biased region" description="Low complexity" evidence="2">
    <location>
        <begin position="716"/>
        <end position="732"/>
    </location>
</feature>
<feature type="compositionally biased region" description="Acidic residues" evidence="2">
    <location>
        <begin position="920"/>
        <end position="929"/>
    </location>
</feature>
<dbReference type="InterPro" id="IPR011993">
    <property type="entry name" value="PH-like_dom_sf"/>
</dbReference>
<gene>
    <name evidence="5" type="ORF">D4764_11G0006580</name>
</gene>
<feature type="region of interest" description="Disordered" evidence="2">
    <location>
        <begin position="893"/>
        <end position="935"/>
    </location>
</feature>
<dbReference type="PANTHER" id="PTHR10663">
    <property type="entry name" value="GUANYL-NUCLEOTIDE EXCHANGE FACTOR"/>
    <property type="match status" value="1"/>
</dbReference>
<sequence>MSQAGKVLHLYVEVRPVAEEDGKLPGNTGTGQLMLQCPEVLPCSQRSSNRSSSNYSPELSPATHLQLDNSCVSPSKSRESVVFQLQSPDVTGSSGQVQRHMCDSFGQLLQVLAPETLTQSGQHGSTGQTWSERDPKQGRVLLSPSSASSGRRTSFSNLPRSCAVPGLEGDGGQTSLVSYGYIEKSHVHKMGGHHTPVSQSELDKAFHRSYGQFMPHNQKRLSDPLWYTGQPGHGGHPKTDYPYSESQNLPQWCWSYTQRAANNPPSRDTRTLDEFATPVLRRRYGGYSPANCSPTMPRNYQSPRCRSWAGSPVLPRGSLTLPSKAHPLELDRGVCRNSVNGLPRSPASDHLCAHTQYSPYSMAPPINVHSPSLSHRAQRPQVMDERPRLSSKFYPPLPAGRPTDIQHELSVSSRGRTDHQTIGKPQHCGNYSYNVSNANRSHCAQDSLRYSGADDSHTKSHYSSSRSSRTINAVSPTSSRRSISPSSNDEIAGKQAVYACRLSAEFADRRTPSPTSSQAESQRSESPNPDGTYLHPYATLVGRRSPEQIHRRQTEQTLPLTRPGRISPVPSRKGLCSQTQSPILDLHSKQASSPGKNSAHHYQPPQYAGNHRVSATEQRQHNHLSPEWSRRSQTKETPVSCTARNHECGGSGPVQRGDNLCEDKCRQSVCSANGARQDEHHRKVGRNLAIKGMQMPLISVSREQTELLDHTGGGTSSQSSSGVTGSVGDSSQPSPETLSQSSQDTSGSGSAMQSDRSSETLPSRSQRIARAKWEFLFGGQREENHCRRDTPFSPNPSSPSSVHVKTTNQRKALDRAAQKASHHKVRQIEVELVTSDPCDFAPKTGIIRHTIKYSETDLDAVPLRCYRETDLDEVMRAEAEAGEDINTTFENNHSIRGYNSLKPGDAYQKPRMDGGKEGKEEEGEEEEKVESDKGTTRWLSLKVPADKQRHRAAEVEEEVFRTSEALSNAQGGLKSPISIGSPRRPSENHLDSFSRHFESIMESHRAKGTSYSSLDSVDLLTSGSTSVFTFDLPTLTPEIQSQICESAKQIIELSFAPLTHPDPSVPPETSRSELSLSASGAGLQSGSKDDSGHPVRSMSEKASWRRSILKEGFRKANSTPSLHSSPSCSVSAGCESGWATHAGMASYLMCWGGGALEDRYLYASPYPAVYRERPVNRPLELLYPQVEQLELGGSDDGLANGTKADLQAAKRLAKRLYNLEGFKKSDVARHLSKNNEFSQMVVEEYLSNFDFTAMTIDQALRMFLRKFALIGETQERERVLAHFSKRYRECNRESETNEDSIHTLTCAVMLLNTDLHGNNVGKRMSCSQFITNLEGLNDGHDFPKDLLKLCESSVIDSSQQRRGGNKSPSVCSDWLLKTTAEDRMRIERERVEEGRASERATFPKFKQRGGGRGGGEEEEKIGGREGGEEEEDESKSDLREVHVWSVINSSSFGRWPSKHSTMIGVNSIPSSGRMRSRSLCSVRSGRDSKETDPFRYPRTPRSRSLKPLAFPDLLGKTQDGQQHRQSRKKKTLYNSIKNEKLQWTIDEEEMKSELTDTVRTDSASHTMKRLGSGGNPLVGVAQQVDGELYKSGFLVRKVHADPDGKRTPRGKRGWKSFYILLKGLVLYLQKDEYRAERELTEEDVKNAVSVHHSLAMRAADYSKRPNVFYLRTADWRVFLFQAPNAEEMQSWITRINLVAAMFSAPPFPAAIGSQKRFSRPLLPGSNTKLTQEEQAKSHENRFRSVCSELIDLTASTPERKVKGRELEEQKARQEYLEFEKTRYGTYAMLLRAKLLSGDEDLAAFEARLFSDGGLQRAHSSPTLPQDSSATKEKPSKKSKSMKVTSSSSSTSKSAGSGVQEGGKKNSGAGELRPELQRQSSKQEEAA</sequence>
<dbReference type="EMBL" id="RHFK02000003">
    <property type="protein sequence ID" value="TWW78537.1"/>
    <property type="molecule type" value="Genomic_DNA"/>
</dbReference>
<protein>
    <submittedName>
        <fullName evidence="5">PH and SEC7 domain-containing protein 1</fullName>
    </submittedName>
</protein>